<evidence type="ECO:0000256" key="3">
    <source>
        <dbReference type="ARBA" id="ARBA00022827"/>
    </source>
</evidence>
<organism evidence="13 14">
    <name type="scientific">OM182 bacterium MED-G28</name>
    <dbReference type="NCBI Taxonomy" id="1986256"/>
    <lineage>
        <taxon>Bacteria</taxon>
        <taxon>Pseudomonadati</taxon>
        <taxon>Pseudomonadota</taxon>
        <taxon>Gammaproteobacteria</taxon>
        <taxon>OMG group</taxon>
        <taxon>OM182 clade</taxon>
    </lineage>
</organism>
<dbReference type="GO" id="GO:0005829">
    <property type="term" value="C:cytosol"/>
    <property type="evidence" value="ECO:0007669"/>
    <property type="project" value="TreeGrafter"/>
</dbReference>
<feature type="binding site" evidence="8">
    <location>
        <position position="52"/>
    </location>
    <ligand>
        <name>FAD</name>
        <dbReference type="ChEBI" id="CHEBI:57692"/>
    </ligand>
</feature>
<evidence type="ECO:0000313" key="14">
    <source>
        <dbReference type="Proteomes" id="UP000219329"/>
    </source>
</evidence>
<dbReference type="InterPro" id="IPR001100">
    <property type="entry name" value="Pyr_nuc-diS_OxRdtase"/>
</dbReference>
<gene>
    <name evidence="13" type="ORF">CNF02_00225</name>
</gene>
<dbReference type="PANTHER" id="PTHR42737:SF2">
    <property type="entry name" value="GLUTATHIONE REDUCTASE"/>
    <property type="match status" value="1"/>
</dbReference>
<dbReference type="SUPFAM" id="SSF55424">
    <property type="entry name" value="FAD/NAD-linked reductases, dimerisation (C-terminal) domain"/>
    <property type="match status" value="1"/>
</dbReference>
<evidence type="ECO:0000256" key="5">
    <source>
        <dbReference type="ARBA" id="ARBA00023157"/>
    </source>
</evidence>
<dbReference type="Pfam" id="PF02852">
    <property type="entry name" value="Pyr_redox_dim"/>
    <property type="match status" value="1"/>
</dbReference>
<feature type="disulfide bond" description="Redox-active" evidence="9">
    <location>
        <begin position="43"/>
        <end position="48"/>
    </location>
</feature>
<dbReference type="GO" id="GO:0034599">
    <property type="term" value="P:cellular response to oxidative stress"/>
    <property type="evidence" value="ECO:0007669"/>
    <property type="project" value="TreeGrafter"/>
</dbReference>
<dbReference type="InterPro" id="IPR046952">
    <property type="entry name" value="GSHR/TRXR-like"/>
</dbReference>
<dbReference type="GO" id="GO:0045454">
    <property type="term" value="P:cell redox homeostasis"/>
    <property type="evidence" value="ECO:0007669"/>
    <property type="project" value="InterPro"/>
</dbReference>
<evidence type="ECO:0000313" key="13">
    <source>
        <dbReference type="EMBL" id="PDH35190.1"/>
    </source>
</evidence>
<feature type="binding site" evidence="8">
    <location>
        <begin position="174"/>
        <end position="181"/>
    </location>
    <ligand>
        <name>NAD(+)</name>
        <dbReference type="ChEBI" id="CHEBI:57540"/>
    </ligand>
</feature>
<feature type="domain" description="Pyridine nucleotide-disulphide oxidoreductase dimerisation" evidence="11">
    <location>
        <begin position="336"/>
        <end position="444"/>
    </location>
</feature>
<evidence type="ECO:0000256" key="8">
    <source>
        <dbReference type="PIRSR" id="PIRSR000350-3"/>
    </source>
</evidence>
<comment type="cofactor">
    <cofactor evidence="8">
        <name>FAD</name>
        <dbReference type="ChEBI" id="CHEBI:57692"/>
    </cofactor>
    <text evidence="8">Binds 1 FAD per subunit.</text>
</comment>
<dbReference type="AlphaFoldDB" id="A0A2A5WF91"/>
<protein>
    <submittedName>
        <fullName evidence="13">Glutathione-disulfide reductase</fullName>
    </submittedName>
</protein>
<dbReference type="Gene3D" id="3.50.50.60">
    <property type="entry name" value="FAD/NAD(P)-binding domain"/>
    <property type="match status" value="2"/>
</dbReference>
<dbReference type="GO" id="GO:0050660">
    <property type="term" value="F:flavin adenine dinucleotide binding"/>
    <property type="evidence" value="ECO:0007669"/>
    <property type="project" value="InterPro"/>
</dbReference>
<evidence type="ECO:0000256" key="4">
    <source>
        <dbReference type="ARBA" id="ARBA00023002"/>
    </source>
</evidence>
<dbReference type="PRINTS" id="PR00411">
    <property type="entry name" value="PNDRDTASEI"/>
</dbReference>
<evidence type="ECO:0000256" key="1">
    <source>
        <dbReference type="ARBA" id="ARBA00007532"/>
    </source>
</evidence>
<sequence length="452" mass="48986">MPNFDYDLFVIGAGSGGVRASRIAAGLGANVAVAEERYFGGTCVNVGCVPKKLFSYAAHYRDDIIDSRGFGWDIPERSFNWGTLLANKNKEINRLNIIYKSILEDNGVAVFEAHAHIVNSHTVAVNGQLISAKYILIATGGWPWVPDYQGSEHVLTSNDVFHMETLPPRFLVVGGGYISVEFASIFTRLGSETTLSYRGDQLLRGFDGDIRQFITKQIGRDVNLRLETEIVKIAKNNNGLRVFFDSGSELEVDAVLSATGRTPLTAGLGLENVNVELSASGSVVVNNRFQTTEPSIFAVGDVIDRIALTPVALAEGQIVARALFSDSFDVMSYKCIPTAVFCHPNIATCGLTEEETLNQGIAVDVYTSTIKPLKNTLSGNEEMGMIKLLVEQSSDRVIGVHLVGPDAGELVQGLAVAMNAGATKQQFDATIGIHPTFAEEFVTMRAKRQNID</sequence>
<evidence type="ECO:0000256" key="2">
    <source>
        <dbReference type="ARBA" id="ARBA00022630"/>
    </source>
</evidence>
<dbReference type="SUPFAM" id="SSF51905">
    <property type="entry name" value="FAD/NAD(P)-binding domain"/>
    <property type="match status" value="1"/>
</dbReference>
<evidence type="ECO:0000256" key="9">
    <source>
        <dbReference type="PIRSR" id="PIRSR000350-4"/>
    </source>
</evidence>
<comment type="similarity">
    <text evidence="1 10">Belongs to the class-I pyridine nucleotide-disulfide oxidoreductase family.</text>
</comment>
<dbReference type="Pfam" id="PF07992">
    <property type="entry name" value="Pyr_redox_2"/>
    <property type="match status" value="1"/>
</dbReference>
<dbReference type="GO" id="GO:0006749">
    <property type="term" value="P:glutathione metabolic process"/>
    <property type="evidence" value="ECO:0007669"/>
    <property type="project" value="TreeGrafter"/>
</dbReference>
<proteinExistence type="inferred from homology"/>
<dbReference type="PRINTS" id="PR00368">
    <property type="entry name" value="FADPNR"/>
</dbReference>
<dbReference type="FunFam" id="3.30.390.30:FF:000001">
    <property type="entry name" value="Dihydrolipoyl dehydrogenase"/>
    <property type="match status" value="1"/>
</dbReference>
<feature type="domain" description="FAD/NAD(P)-binding" evidence="12">
    <location>
        <begin position="6"/>
        <end position="316"/>
    </location>
</feature>
<dbReference type="NCBIfam" id="NF004776">
    <property type="entry name" value="PRK06116.1"/>
    <property type="match status" value="1"/>
</dbReference>
<dbReference type="PIRSF" id="PIRSF000350">
    <property type="entry name" value="Mercury_reductase_MerA"/>
    <property type="match status" value="1"/>
</dbReference>
<evidence type="ECO:0000259" key="11">
    <source>
        <dbReference type="Pfam" id="PF02852"/>
    </source>
</evidence>
<keyword evidence="5" id="KW-1015">Disulfide bond</keyword>
<evidence type="ECO:0000256" key="7">
    <source>
        <dbReference type="PIRSR" id="PIRSR000350-2"/>
    </source>
</evidence>
<dbReference type="PROSITE" id="PS00076">
    <property type="entry name" value="PYRIDINE_REDOX_1"/>
    <property type="match status" value="1"/>
</dbReference>
<dbReference type="Proteomes" id="UP000219329">
    <property type="component" value="Unassembled WGS sequence"/>
</dbReference>
<keyword evidence="8" id="KW-0520">NAD</keyword>
<feature type="binding site" evidence="8">
    <location>
        <position position="260"/>
    </location>
    <ligand>
        <name>NAD(+)</name>
        <dbReference type="ChEBI" id="CHEBI:57540"/>
    </ligand>
</feature>
<evidence type="ECO:0000259" key="12">
    <source>
        <dbReference type="Pfam" id="PF07992"/>
    </source>
</evidence>
<feature type="binding site" evidence="8">
    <location>
        <position position="301"/>
    </location>
    <ligand>
        <name>FAD</name>
        <dbReference type="ChEBI" id="CHEBI:57692"/>
    </ligand>
</feature>
<evidence type="ECO:0000256" key="6">
    <source>
        <dbReference type="ARBA" id="ARBA00023284"/>
    </source>
</evidence>
<dbReference type="EMBL" id="NTJZ01000001">
    <property type="protein sequence ID" value="PDH35190.1"/>
    <property type="molecule type" value="Genomic_DNA"/>
</dbReference>
<keyword evidence="3 8" id="KW-0274">FAD</keyword>
<accession>A0A2A5WF91</accession>
<keyword evidence="6 10" id="KW-0676">Redox-active center</keyword>
<name>A0A2A5WF91_9GAMM</name>
<evidence type="ECO:0000256" key="10">
    <source>
        <dbReference type="RuleBase" id="RU003691"/>
    </source>
</evidence>
<keyword evidence="8" id="KW-0547">Nucleotide-binding</keyword>
<dbReference type="InterPro" id="IPR036188">
    <property type="entry name" value="FAD/NAD-bd_sf"/>
</dbReference>
<dbReference type="GO" id="GO:0004362">
    <property type="term" value="F:glutathione-disulfide reductase (NADPH) activity"/>
    <property type="evidence" value="ECO:0007669"/>
    <property type="project" value="TreeGrafter"/>
</dbReference>
<keyword evidence="2 10" id="KW-0285">Flavoprotein</keyword>
<dbReference type="InterPro" id="IPR023753">
    <property type="entry name" value="FAD/NAD-binding_dom"/>
</dbReference>
<reference evidence="13 14" key="1">
    <citation type="submission" date="2017-08" db="EMBL/GenBank/DDBJ databases">
        <title>Fine stratification of microbial communities through a metagenomic profile of the photic zone.</title>
        <authorList>
            <person name="Haro-Moreno J.M."/>
            <person name="Lopez-Perez M."/>
            <person name="De La Torre J."/>
            <person name="Picazo A."/>
            <person name="Camacho A."/>
            <person name="Rodriguez-Valera F."/>
        </authorList>
    </citation>
    <scope>NUCLEOTIDE SEQUENCE [LARGE SCALE GENOMIC DNA]</scope>
    <source>
        <strain evidence="13">MED-G28</strain>
    </source>
</reference>
<comment type="caution">
    <text evidence="13">The sequence shown here is derived from an EMBL/GenBank/DDBJ whole genome shotgun (WGS) entry which is preliminary data.</text>
</comment>
<dbReference type="Gene3D" id="3.30.390.30">
    <property type="match status" value="1"/>
</dbReference>
<keyword evidence="4 10" id="KW-0560">Oxidoreductase</keyword>
<dbReference type="InterPro" id="IPR012999">
    <property type="entry name" value="Pyr_OxRdtase_I_AS"/>
</dbReference>
<dbReference type="PANTHER" id="PTHR42737">
    <property type="entry name" value="GLUTATHIONE REDUCTASE"/>
    <property type="match status" value="1"/>
</dbReference>
<feature type="active site" description="Proton acceptor" evidence="7">
    <location>
        <position position="434"/>
    </location>
</feature>
<dbReference type="InterPro" id="IPR004099">
    <property type="entry name" value="Pyr_nucl-diS_OxRdtase_dimer"/>
</dbReference>
<dbReference type="InterPro" id="IPR016156">
    <property type="entry name" value="FAD/NAD-linked_Rdtase_dimer_sf"/>
</dbReference>